<name>A0ABP7VUD3_9ACTN</name>
<dbReference type="Proteomes" id="UP001500683">
    <property type="component" value="Unassembled WGS sequence"/>
</dbReference>
<keyword evidence="4 7" id="KW-1133">Transmembrane helix</keyword>
<feature type="transmembrane region" description="Helical" evidence="7">
    <location>
        <begin position="51"/>
        <end position="78"/>
    </location>
</feature>
<dbReference type="PANTHER" id="PTHR30213">
    <property type="entry name" value="INNER MEMBRANE PROTEIN YHJD"/>
    <property type="match status" value="1"/>
</dbReference>
<keyword evidence="3 7" id="KW-0812">Transmembrane</keyword>
<organism evidence="8 9">
    <name type="scientific">Actinomadura miaoliensis</name>
    <dbReference type="NCBI Taxonomy" id="430685"/>
    <lineage>
        <taxon>Bacteria</taxon>
        <taxon>Bacillati</taxon>
        <taxon>Actinomycetota</taxon>
        <taxon>Actinomycetes</taxon>
        <taxon>Streptosporangiales</taxon>
        <taxon>Thermomonosporaceae</taxon>
        <taxon>Actinomadura</taxon>
    </lineage>
</organism>
<dbReference type="Pfam" id="PF03631">
    <property type="entry name" value="Virul_fac_BrkB"/>
    <property type="match status" value="1"/>
</dbReference>
<evidence type="ECO:0000256" key="4">
    <source>
        <dbReference type="ARBA" id="ARBA00022989"/>
    </source>
</evidence>
<comment type="caution">
    <text evidence="8">The sequence shown here is derived from an EMBL/GenBank/DDBJ whole genome shotgun (WGS) entry which is preliminary data.</text>
</comment>
<comment type="subcellular location">
    <subcellularLocation>
        <location evidence="1">Cell membrane</location>
        <topology evidence="1">Multi-pass membrane protein</topology>
    </subcellularLocation>
</comment>
<evidence type="ECO:0000256" key="7">
    <source>
        <dbReference type="SAM" id="Phobius"/>
    </source>
</evidence>
<feature type="transmembrane region" description="Helical" evidence="7">
    <location>
        <begin position="203"/>
        <end position="223"/>
    </location>
</feature>
<feature type="transmembrane region" description="Helical" evidence="7">
    <location>
        <begin position="162"/>
        <end position="183"/>
    </location>
</feature>
<protein>
    <recommendedName>
        <fullName evidence="10">YihY/virulence factor BrkB family protein</fullName>
    </recommendedName>
</protein>
<feature type="transmembrane region" description="Helical" evidence="7">
    <location>
        <begin position="235"/>
        <end position="254"/>
    </location>
</feature>
<accession>A0ABP7VUD3</accession>
<feature type="transmembrane region" description="Helical" evidence="7">
    <location>
        <begin position="266"/>
        <end position="288"/>
    </location>
</feature>
<evidence type="ECO:0000313" key="9">
    <source>
        <dbReference type="Proteomes" id="UP001500683"/>
    </source>
</evidence>
<gene>
    <name evidence="8" type="ORF">GCM10022214_34590</name>
</gene>
<dbReference type="PANTHER" id="PTHR30213:SF1">
    <property type="entry name" value="INNER MEMBRANE PROTEIN YHJD"/>
    <property type="match status" value="1"/>
</dbReference>
<reference evidence="9" key="1">
    <citation type="journal article" date="2019" name="Int. J. Syst. Evol. Microbiol.">
        <title>The Global Catalogue of Microorganisms (GCM) 10K type strain sequencing project: providing services to taxonomists for standard genome sequencing and annotation.</title>
        <authorList>
            <consortium name="The Broad Institute Genomics Platform"/>
            <consortium name="The Broad Institute Genome Sequencing Center for Infectious Disease"/>
            <person name="Wu L."/>
            <person name="Ma J."/>
        </authorList>
    </citation>
    <scope>NUCLEOTIDE SEQUENCE [LARGE SCALE GENOMIC DNA]</scope>
    <source>
        <strain evidence="9">JCM 16702</strain>
    </source>
</reference>
<dbReference type="InterPro" id="IPR017039">
    <property type="entry name" value="Virul_fac_BrkB"/>
</dbReference>
<sequence>MRQAINATVGLAADLRDRAVRLLNAARARWRWFDHLGRAFQRYQERRGDRLAAALTCYAFLSFFPLLALAYALLGYLLGISEQARDYFVQAVRSLLPGLADELHVEQIAQSKTAAGLIGLASLLVVGLGLVTVLRESLRDIWGNKPDPDANIVVRKLWDAGVLVYLGCMLILGMVLSTVAVSASSTVLGWLGLAHVPGAGTALWLLSVAVAIASNTVIFLVLFSRLSGTRAPWRTMLRGALVGAVGFEVLKQAASLLLGHTTGNPVYASFAVLVGLIVWINIVARYVLYVAAWTATRTAVLHADRRADEAAAADRQAAAGDEPAESEKAAADGPVPGGKEPAASGEEAGGAAEEPAGAPDRDGSEAGRVGSVGSRETAS</sequence>
<evidence type="ECO:0000256" key="1">
    <source>
        <dbReference type="ARBA" id="ARBA00004651"/>
    </source>
</evidence>
<keyword evidence="5 7" id="KW-0472">Membrane</keyword>
<proteinExistence type="predicted"/>
<evidence type="ECO:0000313" key="8">
    <source>
        <dbReference type="EMBL" id="GAA4074698.1"/>
    </source>
</evidence>
<evidence type="ECO:0000256" key="2">
    <source>
        <dbReference type="ARBA" id="ARBA00022475"/>
    </source>
</evidence>
<dbReference type="RefSeq" id="WP_344948013.1">
    <property type="nucleotide sequence ID" value="NZ_BAAAZG010000019.1"/>
</dbReference>
<feature type="compositionally biased region" description="Low complexity" evidence="6">
    <location>
        <begin position="337"/>
        <end position="358"/>
    </location>
</feature>
<feature type="region of interest" description="Disordered" evidence="6">
    <location>
        <begin position="312"/>
        <end position="379"/>
    </location>
</feature>
<dbReference type="EMBL" id="BAAAZG010000019">
    <property type="protein sequence ID" value="GAA4074698.1"/>
    <property type="molecule type" value="Genomic_DNA"/>
</dbReference>
<evidence type="ECO:0000256" key="6">
    <source>
        <dbReference type="SAM" id="MobiDB-lite"/>
    </source>
</evidence>
<feature type="transmembrane region" description="Helical" evidence="7">
    <location>
        <begin position="114"/>
        <end position="134"/>
    </location>
</feature>
<keyword evidence="9" id="KW-1185">Reference proteome</keyword>
<evidence type="ECO:0008006" key="10">
    <source>
        <dbReference type="Google" id="ProtNLM"/>
    </source>
</evidence>
<evidence type="ECO:0000256" key="5">
    <source>
        <dbReference type="ARBA" id="ARBA00023136"/>
    </source>
</evidence>
<evidence type="ECO:0000256" key="3">
    <source>
        <dbReference type="ARBA" id="ARBA00022692"/>
    </source>
</evidence>
<keyword evidence="2" id="KW-1003">Cell membrane</keyword>